<dbReference type="EMBL" id="JBEUSY010000068">
    <property type="protein sequence ID" value="KAL1245818.1"/>
    <property type="molecule type" value="Genomic_DNA"/>
</dbReference>
<evidence type="ECO:0000313" key="2">
    <source>
        <dbReference type="Proteomes" id="UP001558632"/>
    </source>
</evidence>
<dbReference type="Proteomes" id="UP001558632">
    <property type="component" value="Unassembled WGS sequence"/>
</dbReference>
<comment type="caution">
    <text evidence="1">The sequence shown here is derived from an EMBL/GenBank/DDBJ whole genome shotgun (WGS) entry which is preliminary data.</text>
</comment>
<reference evidence="1 2" key="1">
    <citation type="submission" date="2024-07" db="EMBL/GenBank/DDBJ databases">
        <title>Enhanced genomic and transcriptomic resources for Trichinella pseudospiralis and T. spiralis underpin the discovery of pronounced molecular differences between stages and species.</title>
        <authorList>
            <person name="Pasi K.K."/>
            <person name="La Rosa G."/>
            <person name="Gomez-Morales M.A."/>
            <person name="Tosini F."/>
            <person name="Sumanam S."/>
            <person name="Young N.D."/>
            <person name="Chang B.C."/>
            <person name="Robin G.B."/>
        </authorList>
    </citation>
    <scope>NUCLEOTIDE SEQUENCE [LARGE SCALE GENOMIC DNA]</scope>
    <source>
        <strain evidence="1">ISS534</strain>
    </source>
</reference>
<sequence length="71" mass="8134">MQPPYLQNEVEINNWIVECLQLITGRRLKLNKINDYLLSIGSKPCQIADISSIAECRNIVSQTPLFLSLHH</sequence>
<accession>A0ABR3KYW7</accession>
<keyword evidence="1" id="KW-0436">Ligase</keyword>
<evidence type="ECO:0000313" key="1">
    <source>
        <dbReference type="EMBL" id="KAL1245818.1"/>
    </source>
</evidence>
<organism evidence="1 2">
    <name type="scientific">Trichinella spiralis</name>
    <name type="common">Trichina worm</name>
    <dbReference type="NCBI Taxonomy" id="6334"/>
    <lineage>
        <taxon>Eukaryota</taxon>
        <taxon>Metazoa</taxon>
        <taxon>Ecdysozoa</taxon>
        <taxon>Nematoda</taxon>
        <taxon>Enoplea</taxon>
        <taxon>Dorylaimia</taxon>
        <taxon>Trichinellida</taxon>
        <taxon>Trichinellidae</taxon>
        <taxon>Trichinella</taxon>
    </lineage>
</organism>
<keyword evidence="2" id="KW-1185">Reference proteome</keyword>
<protein>
    <submittedName>
        <fullName evidence="1">tRNA(Met) cytidine acetate ligase</fullName>
    </submittedName>
</protein>
<name>A0ABR3KYW7_TRISP</name>
<proteinExistence type="predicted"/>
<dbReference type="GO" id="GO:0016874">
    <property type="term" value="F:ligase activity"/>
    <property type="evidence" value="ECO:0007669"/>
    <property type="project" value="UniProtKB-KW"/>
</dbReference>
<gene>
    <name evidence="1" type="ORF">TSPI_08507</name>
</gene>